<comment type="similarity">
    <text evidence="3">Belongs to the glycosyl hydrolase 35 family.</text>
</comment>
<evidence type="ECO:0000256" key="3">
    <source>
        <dbReference type="ARBA" id="ARBA00009809"/>
    </source>
</evidence>
<name>A0A9R0V9R1_TRITD</name>
<evidence type="ECO:0000259" key="6">
    <source>
        <dbReference type="Pfam" id="PF01301"/>
    </source>
</evidence>
<dbReference type="EC" id="3.2.1.23" evidence="4"/>
<comment type="catalytic activity">
    <reaction evidence="1">
        <text>Hydrolysis of terminal non-reducing beta-D-galactose residues in beta-D-galactosides.</text>
        <dbReference type="EC" id="3.2.1.23"/>
    </reaction>
</comment>
<dbReference type="GO" id="GO:0005576">
    <property type="term" value="C:extracellular region"/>
    <property type="evidence" value="ECO:0007669"/>
    <property type="project" value="UniProtKB-SubCell"/>
</dbReference>
<evidence type="ECO:0000256" key="1">
    <source>
        <dbReference type="ARBA" id="ARBA00001412"/>
    </source>
</evidence>
<keyword evidence="8" id="KW-1185">Reference proteome</keyword>
<proteinExistence type="inferred from homology"/>
<comment type="subcellular location">
    <subcellularLocation>
        <location evidence="2">Secreted</location>
    </subcellularLocation>
</comment>
<dbReference type="PANTHER" id="PTHR23421">
    <property type="entry name" value="BETA-GALACTOSIDASE RELATED"/>
    <property type="match status" value="1"/>
</dbReference>
<dbReference type="Gramene" id="TRITD1Bv1G154130.9">
    <property type="protein sequence ID" value="TRITD1Bv1G154130.9"/>
    <property type="gene ID" value="TRITD1Bv1G154130"/>
</dbReference>
<accession>A0A9R0V9R1</accession>
<dbReference type="GO" id="GO:0005975">
    <property type="term" value="P:carbohydrate metabolic process"/>
    <property type="evidence" value="ECO:0007669"/>
    <property type="project" value="InterPro"/>
</dbReference>
<dbReference type="Gene3D" id="3.20.20.80">
    <property type="entry name" value="Glycosidases"/>
    <property type="match status" value="1"/>
</dbReference>
<keyword evidence="5" id="KW-0964">Secreted</keyword>
<sequence>MWPKLIANARKGGLDVIQTYVFWNVHEPVQGQYNFEGRYDLVKFIREIQAQGLYVSLRIGPFIEAEWKYGGFPFWLHDVPNITFRTDNEPFKVNNL</sequence>
<protein>
    <recommendedName>
        <fullName evidence="4">beta-galactosidase</fullName>
        <ecNumber evidence="4">3.2.1.23</ecNumber>
    </recommendedName>
</protein>
<reference evidence="7 8" key="1">
    <citation type="submission" date="2017-09" db="EMBL/GenBank/DDBJ databases">
        <authorList>
            <consortium name="International Durum Wheat Genome Sequencing Consortium (IDWGSC)"/>
            <person name="Milanesi L."/>
        </authorList>
    </citation>
    <scope>NUCLEOTIDE SEQUENCE [LARGE SCALE GENOMIC DNA]</scope>
    <source>
        <strain evidence="8">cv. Svevo</strain>
    </source>
</reference>
<evidence type="ECO:0000256" key="2">
    <source>
        <dbReference type="ARBA" id="ARBA00004613"/>
    </source>
</evidence>
<feature type="domain" description="Glycoside hydrolase 35 catalytic" evidence="6">
    <location>
        <begin position="1"/>
        <end position="92"/>
    </location>
</feature>
<dbReference type="Pfam" id="PF01301">
    <property type="entry name" value="Glyco_hydro_35"/>
    <property type="match status" value="1"/>
</dbReference>
<dbReference type="AlphaFoldDB" id="A0A9R0V9R1"/>
<dbReference type="Proteomes" id="UP000324705">
    <property type="component" value="Chromosome 1B"/>
</dbReference>
<dbReference type="InterPro" id="IPR031330">
    <property type="entry name" value="Gly_Hdrlase_35_cat"/>
</dbReference>
<dbReference type="GO" id="GO:0004565">
    <property type="term" value="F:beta-galactosidase activity"/>
    <property type="evidence" value="ECO:0007669"/>
    <property type="project" value="UniProtKB-EC"/>
</dbReference>
<evidence type="ECO:0000313" key="8">
    <source>
        <dbReference type="Proteomes" id="UP000324705"/>
    </source>
</evidence>
<dbReference type="SUPFAM" id="SSF51445">
    <property type="entry name" value="(Trans)glycosidases"/>
    <property type="match status" value="1"/>
</dbReference>
<dbReference type="InterPro" id="IPR017853">
    <property type="entry name" value="GH"/>
</dbReference>
<gene>
    <name evidence="7" type="ORF">TRITD_1Bv1G154130</name>
</gene>
<evidence type="ECO:0000256" key="4">
    <source>
        <dbReference type="ARBA" id="ARBA00012756"/>
    </source>
</evidence>
<dbReference type="PRINTS" id="PR00742">
    <property type="entry name" value="GLHYDRLASE35"/>
</dbReference>
<dbReference type="EMBL" id="LT934112">
    <property type="protein sequence ID" value="VAH19459.1"/>
    <property type="molecule type" value="Genomic_DNA"/>
</dbReference>
<evidence type="ECO:0000256" key="5">
    <source>
        <dbReference type="ARBA" id="ARBA00022525"/>
    </source>
</evidence>
<evidence type="ECO:0000313" key="7">
    <source>
        <dbReference type="EMBL" id="VAH19459.1"/>
    </source>
</evidence>
<dbReference type="InterPro" id="IPR001944">
    <property type="entry name" value="Glycoside_Hdrlase_35"/>
</dbReference>
<organism evidence="7 8">
    <name type="scientific">Triticum turgidum subsp. durum</name>
    <name type="common">Durum wheat</name>
    <name type="synonym">Triticum durum</name>
    <dbReference type="NCBI Taxonomy" id="4567"/>
    <lineage>
        <taxon>Eukaryota</taxon>
        <taxon>Viridiplantae</taxon>
        <taxon>Streptophyta</taxon>
        <taxon>Embryophyta</taxon>
        <taxon>Tracheophyta</taxon>
        <taxon>Spermatophyta</taxon>
        <taxon>Magnoliopsida</taxon>
        <taxon>Liliopsida</taxon>
        <taxon>Poales</taxon>
        <taxon>Poaceae</taxon>
        <taxon>BOP clade</taxon>
        <taxon>Pooideae</taxon>
        <taxon>Triticodae</taxon>
        <taxon>Triticeae</taxon>
        <taxon>Triticinae</taxon>
        <taxon>Triticum</taxon>
    </lineage>
</organism>